<comment type="caution">
    <text evidence="2">The sequence shown here is derived from an EMBL/GenBank/DDBJ whole genome shotgun (WGS) entry which is preliminary data.</text>
</comment>
<dbReference type="EMBL" id="BJLP01000066">
    <property type="protein sequence ID" value="GEA82528.1"/>
    <property type="molecule type" value="Genomic_DNA"/>
</dbReference>
<name>A0A4Y3KHR1_CELUD</name>
<gene>
    <name evidence="2" type="ORF">CUD01_29720</name>
</gene>
<sequence length="179" mass="17175">MAAAGGLVGALVVLALGACGGGGTTGTGGADVAARMQYAGIARDLVYVTDVDGFDLAVQSVGVSGDEGMSAAYVSPAGTVLLRTSRGAGGQAPACAQLEDDGAGASCEVVADGVHVLLEGDGVDAATLRAAGAAVRPARDGELATLFSELPTPPDGEPVERGDLPEGDGAPDNDPGPGG</sequence>
<organism evidence="2 3">
    <name type="scientific">Cellulomonas uda</name>
    <dbReference type="NCBI Taxonomy" id="1714"/>
    <lineage>
        <taxon>Bacteria</taxon>
        <taxon>Bacillati</taxon>
        <taxon>Actinomycetota</taxon>
        <taxon>Actinomycetes</taxon>
        <taxon>Micrococcales</taxon>
        <taxon>Cellulomonadaceae</taxon>
        <taxon>Cellulomonas</taxon>
    </lineage>
</organism>
<proteinExistence type="predicted"/>
<accession>A0A4Y3KHR1</accession>
<evidence type="ECO:0008006" key="4">
    <source>
        <dbReference type="Google" id="ProtNLM"/>
    </source>
</evidence>
<feature type="region of interest" description="Disordered" evidence="1">
    <location>
        <begin position="144"/>
        <end position="179"/>
    </location>
</feature>
<dbReference type="AlphaFoldDB" id="A0A4Y3KHR1"/>
<evidence type="ECO:0000313" key="2">
    <source>
        <dbReference type="EMBL" id="GEA82528.1"/>
    </source>
</evidence>
<dbReference type="Proteomes" id="UP000315842">
    <property type="component" value="Unassembled WGS sequence"/>
</dbReference>
<evidence type="ECO:0000256" key="1">
    <source>
        <dbReference type="SAM" id="MobiDB-lite"/>
    </source>
</evidence>
<keyword evidence="3" id="KW-1185">Reference proteome</keyword>
<reference evidence="2 3" key="1">
    <citation type="submission" date="2019-06" db="EMBL/GenBank/DDBJ databases">
        <title>Whole genome shotgun sequence of Cellulomonas uda NBRC 3747.</title>
        <authorList>
            <person name="Hosoyama A."/>
            <person name="Uohara A."/>
            <person name="Ohji S."/>
            <person name="Ichikawa N."/>
        </authorList>
    </citation>
    <scope>NUCLEOTIDE SEQUENCE [LARGE SCALE GENOMIC DNA]</scope>
    <source>
        <strain evidence="2 3">NBRC 3747</strain>
    </source>
</reference>
<evidence type="ECO:0000313" key="3">
    <source>
        <dbReference type="Proteomes" id="UP000315842"/>
    </source>
</evidence>
<protein>
    <recommendedName>
        <fullName evidence="4">Membrane lipoprotein</fullName>
    </recommendedName>
</protein>